<accession>A0A9Q8L5H5</accession>
<dbReference type="GO" id="GO:0016746">
    <property type="term" value="F:acyltransferase activity"/>
    <property type="evidence" value="ECO:0007669"/>
    <property type="project" value="UniProtKB-KW"/>
</dbReference>
<dbReference type="InterPro" id="IPR050789">
    <property type="entry name" value="Diverse_Enzym_Activities"/>
</dbReference>
<reference evidence="4" key="1">
    <citation type="submission" date="2021-12" db="EMBL/GenBank/DDBJ databases">
        <authorList>
            <person name="Zaccaron A."/>
            <person name="Stergiopoulos I."/>
        </authorList>
    </citation>
    <scope>NUCLEOTIDE SEQUENCE</scope>
    <source>
        <strain evidence="4">Race5_Kim</strain>
    </source>
</reference>
<dbReference type="Gene3D" id="3.40.710.10">
    <property type="entry name" value="DD-peptidase/beta-lactamase superfamily"/>
    <property type="match status" value="1"/>
</dbReference>
<reference evidence="4" key="2">
    <citation type="journal article" date="2022" name="Microb. Genom.">
        <title>A chromosome-scale genome assembly of the tomato pathogen Cladosporium fulvum reveals a compartmentalized genome architecture and the presence of a dispensable chromosome.</title>
        <authorList>
            <person name="Zaccaron A.Z."/>
            <person name="Chen L.H."/>
            <person name="Samaras A."/>
            <person name="Stergiopoulos I."/>
        </authorList>
    </citation>
    <scope>NUCLEOTIDE SEQUENCE</scope>
    <source>
        <strain evidence="4">Race5_Kim</strain>
    </source>
</reference>
<dbReference type="GO" id="GO:0016787">
    <property type="term" value="F:hydrolase activity"/>
    <property type="evidence" value="ECO:0007669"/>
    <property type="project" value="UniProtKB-KW"/>
</dbReference>
<keyword evidence="2" id="KW-0378">Hydrolase</keyword>
<feature type="domain" description="Beta-lactamase-related" evidence="3">
    <location>
        <begin position="30"/>
        <end position="271"/>
    </location>
</feature>
<dbReference type="GeneID" id="71981829"/>
<dbReference type="Proteomes" id="UP000756132">
    <property type="component" value="Chromosome 1"/>
</dbReference>
<protein>
    <submittedName>
        <fullName evidence="4">Acyltransferase calJ</fullName>
    </submittedName>
</protein>
<dbReference type="InterPro" id="IPR001466">
    <property type="entry name" value="Beta-lactam-related"/>
</dbReference>
<dbReference type="EMBL" id="CP090163">
    <property type="protein sequence ID" value="UJO11270.1"/>
    <property type="molecule type" value="Genomic_DNA"/>
</dbReference>
<sequence>MTSTFDQQLQHVTKKGDALLHGILIECVDKTGKVVYSKKAGYSFLDADAPEIREDAVLKIASATKFITSIALLQCIERGQLTLDAPLTKILPELENKPIIKEDKIAENGYTPTPSKTPITARHLLTHTSGLAYYFLHPLLAQWRGKESHHTGSNLLTERYNNPLLFEPGQGWFYGGSLDWPGVVISRLNNNNISLESYFIEHIFKPLGRQAPFPTFHISSHPEYAPRLLQATERTSDGKLRPTTFTFGDNPQGCEGGGGLACTMDDYAPILADLISPTPVLLFPSTIDLLFTPQLGAHGISASLSLPMLYALKPAWEMVAGPIKENESVNHGLGGALLQGAVPEIHQPANVLCWGGASNIAWFVCMQQGFAGVLGTQIVPFANKECKEVVNGWKKDFWVASDGI</sequence>
<dbReference type="PANTHER" id="PTHR43283:SF17">
    <property type="entry name" value="(LOVD), PUTATIVE (AFU_ORTHOLOGUE AFUA_5G00920)-RELATED"/>
    <property type="match status" value="1"/>
</dbReference>
<dbReference type="PANTHER" id="PTHR43283">
    <property type="entry name" value="BETA-LACTAMASE-RELATED"/>
    <property type="match status" value="1"/>
</dbReference>
<evidence type="ECO:0000256" key="2">
    <source>
        <dbReference type="ARBA" id="ARBA00022801"/>
    </source>
</evidence>
<dbReference type="AlphaFoldDB" id="A0A9Q8L5H5"/>
<evidence type="ECO:0000313" key="5">
    <source>
        <dbReference type="Proteomes" id="UP000756132"/>
    </source>
</evidence>
<keyword evidence="5" id="KW-1185">Reference proteome</keyword>
<gene>
    <name evidence="4" type="ORF">CLAFUR5_01951</name>
</gene>
<dbReference type="Pfam" id="PF00144">
    <property type="entry name" value="Beta-lactamase"/>
    <property type="match status" value="1"/>
</dbReference>
<evidence type="ECO:0000259" key="3">
    <source>
        <dbReference type="Pfam" id="PF00144"/>
    </source>
</evidence>
<dbReference type="RefSeq" id="XP_047755636.1">
    <property type="nucleotide sequence ID" value="XM_047901099.1"/>
</dbReference>
<comment type="similarity">
    <text evidence="1">Belongs to the class-A beta-lactamase family.</text>
</comment>
<dbReference type="SUPFAM" id="SSF56601">
    <property type="entry name" value="beta-lactamase/transpeptidase-like"/>
    <property type="match status" value="1"/>
</dbReference>
<proteinExistence type="inferred from homology"/>
<dbReference type="OrthoDB" id="428260at2759"/>
<evidence type="ECO:0000313" key="4">
    <source>
        <dbReference type="EMBL" id="UJO11270.1"/>
    </source>
</evidence>
<dbReference type="KEGG" id="ffu:CLAFUR5_01951"/>
<dbReference type="InterPro" id="IPR012338">
    <property type="entry name" value="Beta-lactam/transpept-like"/>
</dbReference>
<organism evidence="4 5">
    <name type="scientific">Passalora fulva</name>
    <name type="common">Tomato leaf mold</name>
    <name type="synonym">Cladosporium fulvum</name>
    <dbReference type="NCBI Taxonomy" id="5499"/>
    <lineage>
        <taxon>Eukaryota</taxon>
        <taxon>Fungi</taxon>
        <taxon>Dikarya</taxon>
        <taxon>Ascomycota</taxon>
        <taxon>Pezizomycotina</taxon>
        <taxon>Dothideomycetes</taxon>
        <taxon>Dothideomycetidae</taxon>
        <taxon>Mycosphaerellales</taxon>
        <taxon>Mycosphaerellaceae</taxon>
        <taxon>Fulvia</taxon>
    </lineage>
</organism>
<keyword evidence="4" id="KW-0808">Transferase</keyword>
<keyword evidence="4" id="KW-0012">Acyltransferase</keyword>
<evidence type="ECO:0000256" key="1">
    <source>
        <dbReference type="ARBA" id="ARBA00009009"/>
    </source>
</evidence>
<name>A0A9Q8L5H5_PASFU</name>